<keyword evidence="1" id="KW-0472">Membrane</keyword>
<protein>
    <submittedName>
        <fullName evidence="3">Putative ABC transporter A, ABCA</fullName>
    </submittedName>
</protein>
<evidence type="ECO:0000256" key="1">
    <source>
        <dbReference type="SAM" id="Phobius"/>
    </source>
</evidence>
<dbReference type="AlphaFoldDB" id="A0A396IL23"/>
<dbReference type="InterPro" id="IPR026082">
    <property type="entry name" value="ABCA"/>
</dbReference>
<keyword evidence="1" id="KW-0812">Transmembrane</keyword>
<comment type="caution">
    <text evidence="3">The sequence shown here is derived from an EMBL/GenBank/DDBJ whole genome shotgun (WGS) entry which is preliminary data.</text>
</comment>
<evidence type="ECO:0000313" key="3">
    <source>
        <dbReference type="EMBL" id="RHN63637.1"/>
    </source>
</evidence>
<feature type="signal peptide" evidence="2">
    <location>
        <begin position="1"/>
        <end position="19"/>
    </location>
</feature>
<accession>A0A396IL23</accession>
<feature type="transmembrane region" description="Helical" evidence="1">
    <location>
        <begin position="110"/>
        <end position="129"/>
    </location>
</feature>
<name>A0A396IL23_MEDTR</name>
<sequence length="230" mass="26153">MGVLFFTWVVLQLFPVILTSLVYEKQQKLRIMMKMHGLGDGPYWLITYGYFLALSAIYMLCFVMFGSSLGLKFFSSNDYTIQFLFYFIYLNLQISMAFLLSSFLSDVKTAAVIAYLGVFATGLLGSYLFEKFLESSVSRGWIICMELYPGFALYRGLYEFGQSSSFGGSMQWQNLSDSDSGMKEVLIIMSVEWVILIFVAYYIDQVNSTGNGKSPCFFLKGFRKQPASLT</sequence>
<dbReference type="GO" id="GO:0140359">
    <property type="term" value="F:ABC-type transporter activity"/>
    <property type="evidence" value="ECO:0007669"/>
    <property type="project" value="InterPro"/>
</dbReference>
<feature type="transmembrane region" description="Helical" evidence="1">
    <location>
        <begin position="185"/>
        <end position="203"/>
    </location>
</feature>
<organism evidence="3 4">
    <name type="scientific">Medicago truncatula</name>
    <name type="common">Barrel medic</name>
    <name type="synonym">Medicago tribuloides</name>
    <dbReference type="NCBI Taxonomy" id="3880"/>
    <lineage>
        <taxon>Eukaryota</taxon>
        <taxon>Viridiplantae</taxon>
        <taxon>Streptophyta</taxon>
        <taxon>Embryophyta</taxon>
        <taxon>Tracheophyta</taxon>
        <taxon>Spermatophyta</taxon>
        <taxon>Magnoliopsida</taxon>
        <taxon>eudicotyledons</taxon>
        <taxon>Gunneridae</taxon>
        <taxon>Pentapetalae</taxon>
        <taxon>rosids</taxon>
        <taxon>fabids</taxon>
        <taxon>Fabales</taxon>
        <taxon>Fabaceae</taxon>
        <taxon>Papilionoideae</taxon>
        <taxon>50 kb inversion clade</taxon>
        <taxon>NPAAA clade</taxon>
        <taxon>Hologalegina</taxon>
        <taxon>IRL clade</taxon>
        <taxon>Trifolieae</taxon>
        <taxon>Medicago</taxon>
    </lineage>
</organism>
<dbReference type="Proteomes" id="UP000265566">
    <property type="component" value="Chromosome 4"/>
</dbReference>
<feature type="chain" id="PRO_5017430664" evidence="2">
    <location>
        <begin position="20"/>
        <end position="230"/>
    </location>
</feature>
<keyword evidence="1" id="KW-1133">Transmembrane helix</keyword>
<gene>
    <name evidence="3" type="ORF">MtrunA17_Chr4g0060451</name>
</gene>
<dbReference type="Gramene" id="rna26362">
    <property type="protein sequence ID" value="RHN63637.1"/>
    <property type="gene ID" value="gene26362"/>
</dbReference>
<dbReference type="PANTHER" id="PTHR19229">
    <property type="entry name" value="ATP-BINDING CASSETTE TRANSPORTER SUBFAMILY A ABCA"/>
    <property type="match status" value="1"/>
</dbReference>
<feature type="transmembrane region" description="Helical" evidence="1">
    <location>
        <begin position="43"/>
        <end position="71"/>
    </location>
</feature>
<evidence type="ECO:0000313" key="4">
    <source>
        <dbReference type="Proteomes" id="UP000265566"/>
    </source>
</evidence>
<keyword evidence="2" id="KW-0732">Signal</keyword>
<proteinExistence type="predicted"/>
<evidence type="ECO:0000256" key="2">
    <source>
        <dbReference type="SAM" id="SignalP"/>
    </source>
</evidence>
<dbReference type="EMBL" id="PSQE01000004">
    <property type="protein sequence ID" value="RHN63637.1"/>
    <property type="molecule type" value="Genomic_DNA"/>
</dbReference>
<reference evidence="4" key="1">
    <citation type="journal article" date="2018" name="Nat. Plants">
        <title>Whole-genome landscape of Medicago truncatula symbiotic genes.</title>
        <authorList>
            <person name="Pecrix Y."/>
            <person name="Staton S.E."/>
            <person name="Sallet E."/>
            <person name="Lelandais-Briere C."/>
            <person name="Moreau S."/>
            <person name="Carrere S."/>
            <person name="Blein T."/>
            <person name="Jardinaud M.F."/>
            <person name="Latrasse D."/>
            <person name="Zouine M."/>
            <person name="Zahm M."/>
            <person name="Kreplak J."/>
            <person name="Mayjonade B."/>
            <person name="Satge C."/>
            <person name="Perez M."/>
            <person name="Cauet S."/>
            <person name="Marande W."/>
            <person name="Chantry-Darmon C."/>
            <person name="Lopez-Roques C."/>
            <person name="Bouchez O."/>
            <person name="Berard A."/>
            <person name="Debelle F."/>
            <person name="Munos S."/>
            <person name="Bendahmane A."/>
            <person name="Berges H."/>
            <person name="Niebel A."/>
            <person name="Buitink J."/>
            <person name="Frugier F."/>
            <person name="Benhamed M."/>
            <person name="Crespi M."/>
            <person name="Gouzy J."/>
            <person name="Gamas P."/>
        </authorList>
    </citation>
    <scope>NUCLEOTIDE SEQUENCE [LARGE SCALE GENOMIC DNA]</scope>
    <source>
        <strain evidence="4">cv. Jemalong A17</strain>
    </source>
</reference>
<dbReference type="GO" id="GO:0016020">
    <property type="term" value="C:membrane"/>
    <property type="evidence" value="ECO:0007669"/>
    <property type="project" value="InterPro"/>
</dbReference>
<feature type="transmembrane region" description="Helical" evidence="1">
    <location>
        <begin position="83"/>
        <end position="104"/>
    </location>
</feature>
<dbReference type="PANTHER" id="PTHR19229:SF154">
    <property type="entry name" value="ABC TRANSPORTER A FAMILY MEMBER 3-RELATED"/>
    <property type="match status" value="1"/>
</dbReference>